<dbReference type="Pfam" id="PF13020">
    <property type="entry name" value="NOV_C"/>
    <property type="match status" value="1"/>
</dbReference>
<dbReference type="Proteomes" id="UP000260844">
    <property type="component" value="Unassembled WGS sequence"/>
</dbReference>
<name>A0A8B2YUV3_BACUN</name>
<dbReference type="RefSeq" id="WP_117689100.1">
    <property type="nucleotide sequence ID" value="NZ_QRWL01000018.1"/>
</dbReference>
<dbReference type="SUPFAM" id="SSF55874">
    <property type="entry name" value="ATPase domain of HSP90 chaperone/DNA topoisomerase II/histidine kinase"/>
    <property type="match status" value="1"/>
</dbReference>
<dbReference type="EMBL" id="QSPV01000007">
    <property type="protein sequence ID" value="RGJ93578.1"/>
    <property type="molecule type" value="Genomic_DNA"/>
</dbReference>
<sequence>METGKYIPEDIRMAENDVMYEQYCNSVGARLRDLDNPGDVDCKRWPWELIQNAKDTVVKREKDKFVDVVFRRYVDDKGHQCLSFSHNGAPFSAKALVGLKWKFSAEKRSEEITEDGIRRDKQSTGRFGTGFLTTHALSRIIDIRGALETKDKGLMSVDMTLYRNGITDEELKKGLIRTEEETRYNEREIERINGHPITEFIYHLDSEDKIRPARMGIANLMDNSAQTMTFCPTVRSITINDEIDKVYYKIRRNGNDKPIQGTFVQCEFEETKGCNSQNRIFIINSIEEPNQELTLFKRIERNLRLQLAIEVNDRKEVRPISYDVSPSVYCSLPLIGFERMTLPFYINSNDFEPVTERTALYLKKIRKGKRYNNETNCDEEDIFPNGINWMILERSVPMYQELIDYLITNEYTDLYNLVNGLGQILDSGSGWTEEEKDCLAARYIIPLRKVVFHKSIVKTNTGLKSIKEDNLCFPTSVEANFYKICYNIHGNSMPVFDELKYWIGNKWGAYKFADGFEESIDKSEQSIFQLVDINAIANFIEEAGNINSLALIDKSNSIEWLNRFYEWLSDTKSSILNEKSIVPNRKENFVCVYGEKPLKNGADIEEVTYAFMKKLGLDWDEQLLFDGINKISLEIIKREDVVNAIKKRCKDIIDSKTNVMEQLLPIITAIPTNSENENRKKFRNKRLQIIEFFKAIYQKEVTNELEINLSSEIWEDADKWLVGQFLDQVSSKKQLDTINESGDNLLNNYCTIEWSNNFVNFLINNGYLHQEELSGDNKSDNDGRYWSLIPNEYGEFCSLDQLHTIGNVPRELLNECFAISGIDIKANLIHDQFEINNRLNIVPLQLANIVKSLESFYADKDIALRTKIDVASYIIHLKPSGQSWFDKLLNVYDMYANYQGRQIEIQCSDTSLWRESVKVIAYYLASEISDAGSLDMLDKKLQKEDESSFTISAIKWLDNYIDYISEAKLHIPDDTLIIPDYYGNLHSIKDKMYDGACLNDIEELIPILKNGLLNDCQFEDKADFKRNILSYVLKPGFRYTGQLQDDTKRVILGIINECVTYCYKNPNGKNRELIKDAVERIVNYFQSEFHAQDGKLMQEVYNSRNDMAMDLLYDPETRKQLQKMHDAFTLDEMNDLVNSRNEIKQLLEDKTVIQELSQKKNALCKEVTQLETLRLIQEKFPDFDLKEIFDRLQKEQGDFDLKQIKDLATKQRKIQIGDEGECFVYQELCRIYGGDKVKWSNLVTPSTADSRCVHWNGKAYYLCITSHDYDFEVTLTDGKKILFEVKTTVGNVSESDLFPLNFQTKEWDYIEKTDDNSKYVIVRVFAVETSPKAYYLQKYSEKSDL</sequence>
<gene>
    <name evidence="2" type="ORF">DXD40_10875</name>
</gene>
<organism evidence="2 3">
    <name type="scientific">Bacteroides uniformis</name>
    <dbReference type="NCBI Taxonomy" id="820"/>
    <lineage>
        <taxon>Bacteria</taxon>
        <taxon>Pseudomonadati</taxon>
        <taxon>Bacteroidota</taxon>
        <taxon>Bacteroidia</taxon>
        <taxon>Bacteroidales</taxon>
        <taxon>Bacteroidaceae</taxon>
        <taxon>Bacteroides</taxon>
    </lineage>
</organism>
<evidence type="ECO:0000313" key="2">
    <source>
        <dbReference type="EMBL" id="RGJ93578.1"/>
    </source>
</evidence>
<comment type="caution">
    <text evidence="2">The sequence shown here is derived from an EMBL/GenBank/DDBJ whole genome shotgun (WGS) entry which is preliminary data.</text>
</comment>
<dbReference type="InterPro" id="IPR036890">
    <property type="entry name" value="HATPase_C_sf"/>
</dbReference>
<evidence type="ECO:0000313" key="3">
    <source>
        <dbReference type="Proteomes" id="UP000260844"/>
    </source>
</evidence>
<feature type="domain" description="Protein NO VEIN C-terminal" evidence="1">
    <location>
        <begin position="1266"/>
        <end position="1335"/>
    </location>
</feature>
<accession>A0A8B2YUV3</accession>
<reference evidence="2 3" key="1">
    <citation type="submission" date="2018-08" db="EMBL/GenBank/DDBJ databases">
        <title>A genome reference for cultivated species of the human gut microbiota.</title>
        <authorList>
            <person name="Zou Y."/>
            <person name="Xue W."/>
            <person name="Luo G."/>
        </authorList>
    </citation>
    <scope>NUCLEOTIDE SEQUENCE [LARGE SCALE GENOMIC DNA]</scope>
    <source>
        <strain evidence="2 3">TM04-30</strain>
    </source>
</reference>
<dbReference type="InterPro" id="IPR024975">
    <property type="entry name" value="NOV_C"/>
</dbReference>
<protein>
    <submittedName>
        <fullName evidence="2">DUF3883 domain-containing protein</fullName>
    </submittedName>
</protein>
<dbReference type="Gene3D" id="3.30.565.10">
    <property type="entry name" value="Histidine kinase-like ATPase, C-terminal domain"/>
    <property type="match status" value="1"/>
</dbReference>
<evidence type="ECO:0000259" key="1">
    <source>
        <dbReference type="Pfam" id="PF13020"/>
    </source>
</evidence>
<proteinExistence type="predicted"/>